<dbReference type="SUPFAM" id="SSF56176">
    <property type="entry name" value="FAD-binding/transporter-associated domain-like"/>
    <property type="match status" value="1"/>
</dbReference>
<dbReference type="InterPro" id="IPR016166">
    <property type="entry name" value="FAD-bd_PCMH"/>
</dbReference>
<evidence type="ECO:0000256" key="2">
    <source>
        <dbReference type="ARBA" id="ARBA00022630"/>
    </source>
</evidence>
<keyword evidence="5" id="KW-0732">Signal</keyword>
<sequence length="502" mass="54505">MVLRLGSLVALLGFANLVLSAPADITEKRQSTLVSCLQAASVPTIEISTSLYSDEILPFNLRVPFFPQAVAVPETPSHISSALICAQLFDVKVAARCGGHSYAGFGLGGKDGSLMIDMKKFKSVAVDPSTNIATIGAGTRLGDVAYNLFNQGGRALPHGLCPGVGISGHALHGGYGMASRMWGTTLDTILEMEVVLADGTITTASKTYNQDLFWALRGAGSSFGIVTKFKLQTLQAPANGVRFTYSFGQPPRDNISYRVAIFQALQLYALNTAPKELALRLWTLNDVFEVTGVYWGTRADFDTVIAPLLAQWPSQTTGVFEEHPWLDMLSSLANGETLAQPLAYTKHETFFAKSLVAPEPLTANALTEFFNYNQNGRNAPVNWWVIADLYGGVHSNISSFSLDSASYAGRDSLFTFQFYATSPDQLPPYPAGGLEFMNHMVQSIVSAQPQTKFSAYPNYVDPTLSASDAHRLYYGAQYPRLLSIKKTVDPRMTFWNPQAIGA</sequence>
<reference evidence="7 8" key="1">
    <citation type="submission" date="2024-02" db="EMBL/GenBank/DDBJ databases">
        <title>Discinaceae phylogenomics.</title>
        <authorList>
            <person name="Dirks A.C."/>
            <person name="James T.Y."/>
        </authorList>
    </citation>
    <scope>NUCLEOTIDE SEQUENCE [LARGE SCALE GENOMIC DNA]</scope>
    <source>
        <strain evidence="7 8">ACD0624</strain>
    </source>
</reference>
<keyword evidence="3" id="KW-0274">FAD</keyword>
<dbReference type="Proteomes" id="UP001447188">
    <property type="component" value="Unassembled WGS sequence"/>
</dbReference>
<accession>A0ABR3GM08</accession>
<gene>
    <name evidence="7" type="ORF">Q9L58_004193</name>
</gene>
<feature type="chain" id="PRO_5045319613" description="FAD-binding PCMH-type domain-containing protein" evidence="5">
    <location>
        <begin position="21"/>
        <end position="502"/>
    </location>
</feature>
<keyword evidence="8" id="KW-1185">Reference proteome</keyword>
<evidence type="ECO:0000256" key="3">
    <source>
        <dbReference type="ARBA" id="ARBA00022827"/>
    </source>
</evidence>
<dbReference type="InterPro" id="IPR012951">
    <property type="entry name" value="BBE"/>
</dbReference>
<feature type="signal peptide" evidence="5">
    <location>
        <begin position="1"/>
        <end position="20"/>
    </location>
</feature>
<dbReference type="Gene3D" id="3.40.462.20">
    <property type="match status" value="1"/>
</dbReference>
<protein>
    <recommendedName>
        <fullName evidence="6">FAD-binding PCMH-type domain-containing protein</fullName>
    </recommendedName>
</protein>
<name>A0ABR3GM08_9PEZI</name>
<comment type="caution">
    <text evidence="7">The sequence shown here is derived from an EMBL/GenBank/DDBJ whole genome shotgun (WGS) entry which is preliminary data.</text>
</comment>
<evidence type="ECO:0000256" key="1">
    <source>
        <dbReference type="ARBA" id="ARBA00005466"/>
    </source>
</evidence>
<dbReference type="InterPro" id="IPR050416">
    <property type="entry name" value="FAD-linked_Oxidoreductase"/>
</dbReference>
<dbReference type="Pfam" id="PF01565">
    <property type="entry name" value="FAD_binding_4"/>
    <property type="match status" value="1"/>
</dbReference>
<dbReference type="Gene3D" id="3.30.465.10">
    <property type="match status" value="1"/>
</dbReference>
<keyword evidence="4" id="KW-0560">Oxidoreductase</keyword>
<evidence type="ECO:0000256" key="4">
    <source>
        <dbReference type="ARBA" id="ARBA00023002"/>
    </source>
</evidence>
<organism evidence="7 8">
    <name type="scientific">Discina gigas</name>
    <dbReference type="NCBI Taxonomy" id="1032678"/>
    <lineage>
        <taxon>Eukaryota</taxon>
        <taxon>Fungi</taxon>
        <taxon>Dikarya</taxon>
        <taxon>Ascomycota</taxon>
        <taxon>Pezizomycotina</taxon>
        <taxon>Pezizomycetes</taxon>
        <taxon>Pezizales</taxon>
        <taxon>Discinaceae</taxon>
        <taxon>Discina</taxon>
    </lineage>
</organism>
<dbReference type="PANTHER" id="PTHR42973:SF15">
    <property type="entry name" value="FAD-BINDING PCMH-TYPE DOMAIN-CONTAINING PROTEIN"/>
    <property type="match status" value="1"/>
</dbReference>
<keyword evidence="2" id="KW-0285">Flavoprotein</keyword>
<dbReference type="Pfam" id="PF08031">
    <property type="entry name" value="BBE"/>
    <property type="match status" value="1"/>
</dbReference>
<evidence type="ECO:0000313" key="7">
    <source>
        <dbReference type="EMBL" id="KAL0636835.1"/>
    </source>
</evidence>
<dbReference type="PROSITE" id="PS51387">
    <property type="entry name" value="FAD_PCMH"/>
    <property type="match status" value="1"/>
</dbReference>
<dbReference type="InterPro" id="IPR006094">
    <property type="entry name" value="Oxid_FAD_bind_N"/>
</dbReference>
<proteinExistence type="inferred from homology"/>
<dbReference type="InterPro" id="IPR016169">
    <property type="entry name" value="FAD-bd_PCMH_sub2"/>
</dbReference>
<comment type="similarity">
    <text evidence="1">Belongs to the oxygen-dependent FAD-linked oxidoreductase family.</text>
</comment>
<evidence type="ECO:0000313" key="8">
    <source>
        <dbReference type="Proteomes" id="UP001447188"/>
    </source>
</evidence>
<evidence type="ECO:0000259" key="6">
    <source>
        <dbReference type="PROSITE" id="PS51387"/>
    </source>
</evidence>
<feature type="domain" description="FAD-binding PCMH-type" evidence="6">
    <location>
        <begin position="63"/>
        <end position="236"/>
    </location>
</feature>
<dbReference type="PANTHER" id="PTHR42973">
    <property type="entry name" value="BINDING OXIDOREDUCTASE, PUTATIVE (AFU_ORTHOLOGUE AFUA_1G17690)-RELATED"/>
    <property type="match status" value="1"/>
</dbReference>
<dbReference type="EMBL" id="JBBBZM010000043">
    <property type="protein sequence ID" value="KAL0636835.1"/>
    <property type="molecule type" value="Genomic_DNA"/>
</dbReference>
<evidence type="ECO:0000256" key="5">
    <source>
        <dbReference type="SAM" id="SignalP"/>
    </source>
</evidence>
<dbReference type="InterPro" id="IPR036318">
    <property type="entry name" value="FAD-bd_PCMH-like_sf"/>
</dbReference>